<reference evidence="4" key="2">
    <citation type="submission" date="2021-04" db="EMBL/GenBank/DDBJ databases">
        <title>Saccharothrix algeriensis WGS.</title>
        <authorList>
            <person name="Stuskova K."/>
            <person name="Hakalova E."/>
            <person name="Tebbal A.B."/>
            <person name="Eichmeier A."/>
        </authorList>
    </citation>
    <scope>NUCLEOTIDE SEQUENCE</scope>
    <source>
        <strain evidence="4">NRRL B-24137</strain>
    </source>
</reference>
<organism evidence="4 5">
    <name type="scientific">Saccharothrix algeriensis</name>
    <dbReference type="NCBI Taxonomy" id="173560"/>
    <lineage>
        <taxon>Bacteria</taxon>
        <taxon>Bacillati</taxon>
        <taxon>Actinomycetota</taxon>
        <taxon>Actinomycetes</taxon>
        <taxon>Pseudonocardiales</taxon>
        <taxon>Pseudonocardiaceae</taxon>
        <taxon>Saccharothrix</taxon>
    </lineage>
</organism>
<gene>
    <name evidence="4" type="ORF">J7S33_23610</name>
    <name evidence="3" type="ORF">JOE68_004559</name>
</gene>
<evidence type="ECO:0000256" key="2">
    <source>
        <dbReference type="SAM" id="Phobius"/>
    </source>
</evidence>
<evidence type="ECO:0000256" key="1">
    <source>
        <dbReference type="SAM" id="MobiDB-lite"/>
    </source>
</evidence>
<evidence type="ECO:0000313" key="3">
    <source>
        <dbReference type="EMBL" id="MBM7813694.1"/>
    </source>
</evidence>
<keyword evidence="2" id="KW-0812">Transmembrane</keyword>
<feature type="compositionally biased region" description="Low complexity" evidence="1">
    <location>
        <begin position="98"/>
        <end position="111"/>
    </location>
</feature>
<proteinExistence type="predicted"/>
<keyword evidence="2" id="KW-1133">Transmembrane helix</keyword>
<keyword evidence="6" id="KW-1185">Reference proteome</keyword>
<reference evidence="3 6" key="1">
    <citation type="submission" date="2021-01" db="EMBL/GenBank/DDBJ databases">
        <title>Sequencing the genomes of 1000 actinobacteria strains.</title>
        <authorList>
            <person name="Klenk H.-P."/>
        </authorList>
    </citation>
    <scope>NUCLEOTIDE SEQUENCE [LARGE SCALE GENOMIC DNA]</scope>
    <source>
        <strain evidence="3 6">DSM 44581</strain>
    </source>
</reference>
<feature type="region of interest" description="Disordered" evidence="1">
    <location>
        <begin position="88"/>
        <end position="111"/>
    </location>
</feature>
<protein>
    <submittedName>
        <fullName evidence="4">Uncharacterized protein</fullName>
    </submittedName>
</protein>
<evidence type="ECO:0000313" key="5">
    <source>
        <dbReference type="Proteomes" id="UP000671828"/>
    </source>
</evidence>
<dbReference type="Proteomes" id="UP001195724">
    <property type="component" value="Unassembled WGS sequence"/>
</dbReference>
<feature type="transmembrane region" description="Helical" evidence="2">
    <location>
        <begin position="39"/>
        <end position="58"/>
    </location>
</feature>
<sequence length="111" mass="11964">MTLGRMLTLPLWIAMGLVQLVLAPVVLVAVVWWLAPVGWTVVTVLAALFYLACVRWAARASHGGVVRMVATRAVTRSEMRAAAREARRARSEDDEFDGVTVAGTTTGGMLP</sequence>
<feature type="transmembrane region" description="Helical" evidence="2">
    <location>
        <begin position="12"/>
        <end position="33"/>
    </location>
</feature>
<dbReference type="Proteomes" id="UP000671828">
    <property type="component" value="Chromosome"/>
</dbReference>
<evidence type="ECO:0000313" key="4">
    <source>
        <dbReference type="EMBL" id="QTR02165.1"/>
    </source>
</evidence>
<dbReference type="AlphaFoldDB" id="A0A8T8HUE5"/>
<dbReference type="RefSeq" id="WP_204844297.1">
    <property type="nucleotide sequence ID" value="NZ_JAFBCL010000001.1"/>
</dbReference>
<name>A0A8T8HUE5_9PSEU</name>
<dbReference type="EMBL" id="JAFBCL010000001">
    <property type="protein sequence ID" value="MBM7813694.1"/>
    <property type="molecule type" value="Genomic_DNA"/>
</dbReference>
<dbReference type="EMBL" id="CP072788">
    <property type="protein sequence ID" value="QTR02165.1"/>
    <property type="molecule type" value="Genomic_DNA"/>
</dbReference>
<evidence type="ECO:0000313" key="6">
    <source>
        <dbReference type="Proteomes" id="UP001195724"/>
    </source>
</evidence>
<accession>A0A8T8HUE5</accession>
<keyword evidence="2" id="KW-0472">Membrane</keyword>